<dbReference type="RefSeq" id="WP_136432728.1">
    <property type="nucleotide sequence ID" value="NZ_SSTJ01000001.1"/>
</dbReference>
<name>A0A4S4G8A6_9ACTN</name>
<protein>
    <submittedName>
        <fullName evidence="3">Uncharacterized protein</fullName>
    </submittedName>
</protein>
<keyword evidence="2" id="KW-1133">Transmembrane helix</keyword>
<dbReference type="AlphaFoldDB" id="A0A4S4G8A6"/>
<feature type="coiled-coil region" evidence="1">
    <location>
        <begin position="151"/>
        <end position="178"/>
    </location>
</feature>
<keyword evidence="1" id="KW-0175">Coiled coil</keyword>
<feature type="transmembrane region" description="Helical" evidence="2">
    <location>
        <begin position="114"/>
        <end position="134"/>
    </location>
</feature>
<comment type="caution">
    <text evidence="3">The sequence shown here is derived from an EMBL/GenBank/DDBJ whole genome shotgun (WGS) entry which is preliminary data.</text>
</comment>
<reference evidence="3 4" key="1">
    <citation type="submission" date="2019-04" db="EMBL/GenBank/DDBJ databases">
        <title>Microbes associate with the intestines of laboratory mice.</title>
        <authorList>
            <person name="Navarre W."/>
            <person name="Wong E."/>
            <person name="Huang K.C."/>
            <person name="Tropini C."/>
            <person name="Ng K."/>
            <person name="Yu B."/>
        </authorList>
    </citation>
    <scope>NUCLEOTIDE SEQUENCE [LARGE SCALE GENOMIC DNA]</scope>
    <source>
        <strain evidence="3 4">NM80_B27</strain>
    </source>
</reference>
<keyword evidence="2" id="KW-0472">Membrane</keyword>
<accession>A0A4S4G8A6</accession>
<proteinExistence type="predicted"/>
<evidence type="ECO:0000256" key="2">
    <source>
        <dbReference type="SAM" id="Phobius"/>
    </source>
</evidence>
<organism evidence="3 4">
    <name type="scientific">Adlercreutzia caecimuris</name>
    <dbReference type="NCBI Taxonomy" id="671266"/>
    <lineage>
        <taxon>Bacteria</taxon>
        <taxon>Bacillati</taxon>
        <taxon>Actinomycetota</taxon>
        <taxon>Coriobacteriia</taxon>
        <taxon>Eggerthellales</taxon>
        <taxon>Eggerthellaceae</taxon>
        <taxon>Adlercreutzia</taxon>
    </lineage>
</organism>
<sequence length="413" mass="46865">MLELFANIIIPSLAAFLSFFGALFSKINQRSRIKGDIAIHNELSKLAENDIELSKTLERLREQINREISLLTGGEARWSLLPKGVTFLLVGGLLFFLLAKFIPGLDLNDFLSPILVYLYFLILLLGAWCLTNGLKYIYRYIVLKAHLAQVLNAAKTTLKHLEELNTGLNEAVANQNELASSFKCIAVALEEPSVKSNQPTMLYFPEIDKSISVSLDGLKNLERDLSFQSEEAEKFALEKERLQQRTEGVLREISYIEKRSLFSLSLRCLSKKISEQQKKSNSLEETLRDNKDCISWCQEAVRDSIRLYERIFSSSNAEDRIALKDSATGLTFDTSKEIISRENLDHFFEDLQTGRFELFKTQSNDEVLVVAKRNTGALYHGHPTSTVIGFLISEDGQFPVHLRISHAPLRHTE</sequence>
<feature type="coiled-coil region" evidence="1">
    <location>
        <begin position="218"/>
        <end position="286"/>
    </location>
</feature>
<feature type="transmembrane region" description="Helical" evidence="2">
    <location>
        <begin position="85"/>
        <end position="102"/>
    </location>
</feature>
<evidence type="ECO:0000313" key="4">
    <source>
        <dbReference type="Proteomes" id="UP000308978"/>
    </source>
</evidence>
<feature type="transmembrane region" description="Helical" evidence="2">
    <location>
        <begin position="6"/>
        <end position="24"/>
    </location>
</feature>
<gene>
    <name evidence="3" type="ORF">E5986_01565</name>
</gene>
<dbReference type="EMBL" id="SSTJ01000001">
    <property type="protein sequence ID" value="THG39002.1"/>
    <property type="molecule type" value="Genomic_DNA"/>
</dbReference>
<evidence type="ECO:0000313" key="3">
    <source>
        <dbReference type="EMBL" id="THG39002.1"/>
    </source>
</evidence>
<keyword evidence="2" id="KW-0812">Transmembrane</keyword>
<dbReference type="Proteomes" id="UP000308978">
    <property type="component" value="Unassembled WGS sequence"/>
</dbReference>
<evidence type="ECO:0000256" key="1">
    <source>
        <dbReference type="SAM" id="Coils"/>
    </source>
</evidence>